<dbReference type="Pfam" id="PF01467">
    <property type="entry name" value="CTP_transf_like"/>
    <property type="match status" value="1"/>
</dbReference>
<dbReference type="InterPro" id="IPR004821">
    <property type="entry name" value="Cyt_trans-like"/>
</dbReference>
<dbReference type="PANTHER" id="PTHR10695:SF46">
    <property type="entry name" value="BIFUNCTIONAL COENZYME A SYNTHASE-RELATED"/>
    <property type="match status" value="1"/>
</dbReference>
<dbReference type="InterPro" id="IPR027417">
    <property type="entry name" value="P-loop_NTPase"/>
</dbReference>
<reference evidence="5" key="1">
    <citation type="submission" date="2025-08" db="UniProtKB">
        <authorList>
            <consortium name="RefSeq"/>
        </authorList>
    </citation>
    <scope>IDENTIFICATION</scope>
    <source>
        <tissue evidence="5">Whole Larva</tissue>
    </source>
</reference>
<dbReference type="SUPFAM" id="SSF52540">
    <property type="entry name" value="P-loop containing nucleoside triphosphate hydrolases"/>
    <property type="match status" value="1"/>
</dbReference>
<dbReference type="NCBIfam" id="NF001985">
    <property type="entry name" value="PRK00777.1"/>
    <property type="match status" value="1"/>
</dbReference>
<dbReference type="Gene3D" id="3.40.50.620">
    <property type="entry name" value="HUPs"/>
    <property type="match status" value="1"/>
</dbReference>
<dbReference type="Pfam" id="PF01121">
    <property type="entry name" value="CoaE"/>
    <property type="match status" value="1"/>
</dbReference>
<keyword evidence="1" id="KW-0547">Nucleotide-binding</keyword>
<name>A0ABM1MBT7_NICVS</name>
<dbReference type="HAMAP" id="MF_00376">
    <property type="entry name" value="Dephospho_CoA_kinase"/>
    <property type="match status" value="1"/>
</dbReference>
<evidence type="ECO:0000313" key="5">
    <source>
        <dbReference type="RefSeq" id="XP_017772037.1"/>
    </source>
</evidence>
<evidence type="ECO:0000313" key="4">
    <source>
        <dbReference type="Proteomes" id="UP000695000"/>
    </source>
</evidence>
<gene>
    <name evidence="5" type="primary">LOC108559308</name>
</gene>
<keyword evidence="4" id="KW-1185">Reference proteome</keyword>
<feature type="domain" description="Cytidyltransferase-like" evidence="3">
    <location>
        <begin position="156"/>
        <end position="277"/>
    </location>
</feature>
<protein>
    <submittedName>
        <fullName evidence="5">Bifunctional coenzyme A synthase-like</fullName>
    </submittedName>
</protein>
<proteinExistence type="inferred from homology"/>
<evidence type="ECO:0000259" key="3">
    <source>
        <dbReference type="Pfam" id="PF01467"/>
    </source>
</evidence>
<dbReference type="Proteomes" id="UP000695000">
    <property type="component" value="Unplaced"/>
</dbReference>
<evidence type="ECO:0000256" key="1">
    <source>
        <dbReference type="ARBA" id="ARBA00022741"/>
    </source>
</evidence>
<dbReference type="Gene3D" id="3.40.50.300">
    <property type="entry name" value="P-loop containing nucleotide triphosphate hydrolases"/>
    <property type="match status" value="1"/>
</dbReference>
<sequence>MLAKTGLLVVSNPTHLNKILSSVRSQVKNTLYIQLLSALGEPFGSFHQNIFTTWPKFSQTISKIYSQAACECEHLDVRVLLSGLKYSNLKSIQTQRPIDLVIFDKKHNESDVDAFLKGRISNKTSGCGVITIPSEHLEQLDFTVGDGSDKTYKHTVLGGTFDRLHTAHKLLLTEAALRATDKITVGVTEENMLTSKTLWELVEPIEERVEAVENFLKDICPELTINVTPIADPFGPTQSDPTMNLLVVSAETLKGGNKVNEVRAEKGLDTLEVLSIDLIDEPNPCANEETKISSSTGRMRLLGSLLRPLEPKEIEQKPYIIGLTGGIGSGKSGVAKRLGELGAYVINCDVVAHDLYKPGRSCHKVLVNEFGSRILSKDGEINRQILGGIVFSDPEQMKKLNSLIWPAIADEVKNMISVSDKQVVVIEAAVLLNAGWQDFCHEVWTTLVPKDEAIARLKSRNKLTEDQAIARINAQAHNTYYVENSNVVLCSLWPVEYTRKQVDKAWDLLQTRLL</sequence>
<dbReference type="InterPro" id="IPR014729">
    <property type="entry name" value="Rossmann-like_a/b/a_fold"/>
</dbReference>
<dbReference type="CDD" id="cd02164">
    <property type="entry name" value="PPAT_CoAS"/>
    <property type="match status" value="1"/>
</dbReference>
<evidence type="ECO:0000256" key="2">
    <source>
        <dbReference type="ARBA" id="ARBA00022840"/>
    </source>
</evidence>
<dbReference type="PANTHER" id="PTHR10695">
    <property type="entry name" value="DEPHOSPHO-COA KINASE-RELATED"/>
    <property type="match status" value="1"/>
</dbReference>
<dbReference type="NCBIfam" id="TIGR00152">
    <property type="entry name" value="dephospho-CoA kinase"/>
    <property type="match status" value="1"/>
</dbReference>
<keyword evidence="2" id="KW-0067">ATP-binding</keyword>
<dbReference type="SUPFAM" id="SSF52374">
    <property type="entry name" value="Nucleotidylyl transferase"/>
    <property type="match status" value="1"/>
</dbReference>
<organism evidence="4 5">
    <name type="scientific">Nicrophorus vespilloides</name>
    <name type="common">Boreal carrion beetle</name>
    <dbReference type="NCBI Taxonomy" id="110193"/>
    <lineage>
        <taxon>Eukaryota</taxon>
        <taxon>Metazoa</taxon>
        <taxon>Ecdysozoa</taxon>
        <taxon>Arthropoda</taxon>
        <taxon>Hexapoda</taxon>
        <taxon>Insecta</taxon>
        <taxon>Pterygota</taxon>
        <taxon>Neoptera</taxon>
        <taxon>Endopterygota</taxon>
        <taxon>Coleoptera</taxon>
        <taxon>Polyphaga</taxon>
        <taxon>Staphyliniformia</taxon>
        <taxon>Silphidae</taxon>
        <taxon>Nicrophorinae</taxon>
        <taxon>Nicrophorus</taxon>
    </lineage>
</organism>
<dbReference type="CDD" id="cd02022">
    <property type="entry name" value="DPCK"/>
    <property type="match status" value="1"/>
</dbReference>
<dbReference type="InterPro" id="IPR001977">
    <property type="entry name" value="Depp_CoAkinase"/>
</dbReference>
<dbReference type="GeneID" id="108559308"/>
<dbReference type="PROSITE" id="PS51219">
    <property type="entry name" value="DPCK"/>
    <property type="match status" value="1"/>
</dbReference>
<accession>A0ABM1MBT7</accession>
<dbReference type="RefSeq" id="XP_017772037.1">
    <property type="nucleotide sequence ID" value="XM_017916548.1"/>
</dbReference>